<dbReference type="AlphaFoldDB" id="A0A9N8E2K4"/>
<keyword evidence="1" id="KW-0812">Transmembrane</keyword>
<keyword evidence="3" id="KW-1185">Reference proteome</keyword>
<reference evidence="2" key="1">
    <citation type="submission" date="2020-06" db="EMBL/GenBank/DDBJ databases">
        <authorList>
            <consortium name="Plant Systems Biology data submission"/>
        </authorList>
    </citation>
    <scope>NUCLEOTIDE SEQUENCE</scope>
    <source>
        <strain evidence="2">D6</strain>
    </source>
</reference>
<evidence type="ECO:0000256" key="1">
    <source>
        <dbReference type="SAM" id="Phobius"/>
    </source>
</evidence>
<sequence>MEHFCCEESSHSNMDHPKHCVCAHFRKDPFLRTARIASISATTIAWMWWPTLVLAIPIVSILQATWCTSSQMRKCGLYAAAVLACIAFVEALYIAIQRITECGNNLFLDFMDDDNRYRLYHEYHQDSPYCYTGRVLFLGAAAVVDAALFLLVAVSTTYFAIYHYDAALAKSIQDAEEAQDDERHAVLCGMQRSHKLLKEHPRNDRYTIIC</sequence>
<keyword evidence="1" id="KW-0472">Membrane</keyword>
<protein>
    <submittedName>
        <fullName evidence="2">Uncharacterized protein</fullName>
    </submittedName>
</protein>
<feature type="transmembrane region" description="Helical" evidence="1">
    <location>
        <begin position="77"/>
        <end position="96"/>
    </location>
</feature>
<evidence type="ECO:0000313" key="3">
    <source>
        <dbReference type="Proteomes" id="UP001153069"/>
    </source>
</evidence>
<comment type="caution">
    <text evidence="2">The sequence shown here is derived from an EMBL/GenBank/DDBJ whole genome shotgun (WGS) entry which is preliminary data.</text>
</comment>
<accession>A0A9N8E2K4</accession>
<keyword evidence="1" id="KW-1133">Transmembrane helix</keyword>
<feature type="transmembrane region" description="Helical" evidence="1">
    <location>
        <begin position="46"/>
        <end position="65"/>
    </location>
</feature>
<evidence type="ECO:0000313" key="2">
    <source>
        <dbReference type="EMBL" id="CAB9513412.1"/>
    </source>
</evidence>
<dbReference type="Proteomes" id="UP001153069">
    <property type="component" value="Unassembled WGS sequence"/>
</dbReference>
<feature type="transmembrane region" description="Helical" evidence="1">
    <location>
        <begin position="135"/>
        <end position="161"/>
    </location>
</feature>
<organism evidence="2 3">
    <name type="scientific">Seminavis robusta</name>
    <dbReference type="NCBI Taxonomy" id="568900"/>
    <lineage>
        <taxon>Eukaryota</taxon>
        <taxon>Sar</taxon>
        <taxon>Stramenopiles</taxon>
        <taxon>Ochrophyta</taxon>
        <taxon>Bacillariophyta</taxon>
        <taxon>Bacillariophyceae</taxon>
        <taxon>Bacillariophycidae</taxon>
        <taxon>Naviculales</taxon>
        <taxon>Naviculaceae</taxon>
        <taxon>Seminavis</taxon>
    </lineage>
</organism>
<gene>
    <name evidence="2" type="ORF">SEMRO_589_G171800.1</name>
</gene>
<name>A0A9N8E2K4_9STRA</name>
<dbReference type="EMBL" id="CAICTM010000588">
    <property type="protein sequence ID" value="CAB9513412.1"/>
    <property type="molecule type" value="Genomic_DNA"/>
</dbReference>
<proteinExistence type="predicted"/>